<dbReference type="Pfam" id="PF10764">
    <property type="entry name" value="Gin"/>
    <property type="match status" value="1"/>
</dbReference>
<evidence type="ECO:0008006" key="3">
    <source>
        <dbReference type="Google" id="ProtNLM"/>
    </source>
</evidence>
<dbReference type="RefSeq" id="WP_158318443.1">
    <property type="nucleotide sequence ID" value="NZ_BAUU01000023.1"/>
</dbReference>
<accession>W4QJ98</accession>
<comment type="caution">
    <text evidence="1">The sequence shown here is derived from an EMBL/GenBank/DDBJ whole genome shotgun (WGS) entry which is preliminary data.</text>
</comment>
<proteinExistence type="predicted"/>
<evidence type="ECO:0000313" key="1">
    <source>
        <dbReference type="EMBL" id="GAE31718.1"/>
    </source>
</evidence>
<dbReference type="OrthoDB" id="2886653at2"/>
<dbReference type="STRING" id="1236971.JCM9152_3203"/>
<protein>
    <recommendedName>
        <fullName evidence="3">Inhibitor of sigma-G Gin</fullName>
    </recommendedName>
</protein>
<dbReference type="EMBL" id="BAUU01000023">
    <property type="protein sequence ID" value="GAE31718.1"/>
    <property type="molecule type" value="Genomic_DNA"/>
</dbReference>
<sequence>MVRIQCSVCKKWCVETITFRSVSLCDECEKIVVQTEMGEGAYDQIVHTFSETMKK</sequence>
<organism evidence="1 2">
    <name type="scientific">Halalkalibacter hemicellulosilyticusJCM 9152</name>
    <dbReference type="NCBI Taxonomy" id="1236971"/>
    <lineage>
        <taxon>Bacteria</taxon>
        <taxon>Bacillati</taxon>
        <taxon>Bacillota</taxon>
        <taxon>Bacilli</taxon>
        <taxon>Bacillales</taxon>
        <taxon>Bacillaceae</taxon>
        <taxon>Halalkalibacter</taxon>
    </lineage>
</organism>
<dbReference type="Proteomes" id="UP000018895">
    <property type="component" value="Unassembled WGS sequence"/>
</dbReference>
<keyword evidence="2" id="KW-1185">Reference proteome</keyword>
<reference evidence="1" key="1">
    <citation type="journal article" date="2014" name="Genome Announc.">
        <title>Draft Genome Sequences of Three Alkaliphilic Bacillus Strains, Bacillus wakoensis JCM 9140T, Bacillus akibai JCM 9157T, and Bacillus hemicellulosilyticus JCM 9152T.</title>
        <authorList>
            <person name="Yuki M."/>
            <person name="Oshima K."/>
            <person name="Suda W."/>
            <person name="Oshida Y."/>
            <person name="Kitamura K."/>
            <person name="Iida T."/>
            <person name="Hattori M."/>
            <person name="Ohkuma M."/>
        </authorList>
    </citation>
    <scope>NUCLEOTIDE SEQUENCE [LARGE SCALE GENOMIC DNA]</scope>
    <source>
        <strain evidence="1">JCM 9152</strain>
    </source>
</reference>
<name>W4QJ98_9BACI</name>
<dbReference type="InterPro" id="IPR019700">
    <property type="entry name" value="Sigma-G_inhibitor_Gin"/>
</dbReference>
<gene>
    <name evidence="1" type="ORF">JCM9152_3203</name>
</gene>
<dbReference type="AlphaFoldDB" id="W4QJ98"/>
<evidence type="ECO:0000313" key="2">
    <source>
        <dbReference type="Proteomes" id="UP000018895"/>
    </source>
</evidence>